<dbReference type="GO" id="GO:0005975">
    <property type="term" value="P:carbohydrate metabolic process"/>
    <property type="evidence" value="ECO:0007669"/>
    <property type="project" value="InterPro"/>
</dbReference>
<dbReference type="SUPFAM" id="SSF51445">
    <property type="entry name" value="(Trans)glycosidases"/>
    <property type="match status" value="1"/>
</dbReference>
<dbReference type="SMART" id="SM00642">
    <property type="entry name" value="Aamy"/>
    <property type="match status" value="1"/>
</dbReference>
<dbReference type="EMBL" id="RPOK01000002">
    <property type="protein sequence ID" value="RPJ67568.1"/>
    <property type="molecule type" value="Genomic_DNA"/>
</dbReference>
<dbReference type="SUPFAM" id="SSF51011">
    <property type="entry name" value="Glycosyl hydrolase domain"/>
    <property type="match status" value="1"/>
</dbReference>
<dbReference type="InterPro" id="IPR013783">
    <property type="entry name" value="Ig-like_fold"/>
</dbReference>
<keyword evidence="2" id="KW-0326">Glycosidase</keyword>
<dbReference type="Proteomes" id="UP000275281">
    <property type="component" value="Unassembled WGS sequence"/>
</dbReference>
<dbReference type="PANTHER" id="PTHR10357:SF210">
    <property type="entry name" value="MALTODEXTRIN GLUCOSIDASE"/>
    <property type="match status" value="1"/>
</dbReference>
<dbReference type="InterPro" id="IPR015171">
    <property type="entry name" value="Cyc-maltodext_N"/>
</dbReference>
<dbReference type="GO" id="GO:0016798">
    <property type="term" value="F:hydrolase activity, acting on glycosyl bonds"/>
    <property type="evidence" value="ECO:0007669"/>
    <property type="project" value="UniProtKB-KW"/>
</dbReference>
<gene>
    <name evidence="5" type="ORF">DRW07_08625</name>
</gene>
<evidence type="ECO:0000256" key="1">
    <source>
        <dbReference type="ARBA" id="ARBA00022801"/>
    </source>
</evidence>
<dbReference type="Pfam" id="PF10438">
    <property type="entry name" value="Cyc-maltodext_C"/>
    <property type="match status" value="1"/>
</dbReference>
<proteinExistence type="predicted"/>
<evidence type="ECO:0000256" key="3">
    <source>
        <dbReference type="SAM" id="SignalP"/>
    </source>
</evidence>
<feature type="chain" id="PRO_5018259077" evidence="3">
    <location>
        <begin position="27"/>
        <end position="621"/>
    </location>
</feature>
<keyword evidence="5" id="KW-0456">Lyase</keyword>
<dbReference type="GO" id="GO:0016829">
    <property type="term" value="F:lyase activity"/>
    <property type="evidence" value="ECO:0007669"/>
    <property type="project" value="UniProtKB-KW"/>
</dbReference>
<name>A0A3N5ZCE6_9ALTE</name>
<dbReference type="RefSeq" id="WP_124027468.1">
    <property type="nucleotide sequence ID" value="NZ_JBHRSN010000015.1"/>
</dbReference>
<evidence type="ECO:0000313" key="6">
    <source>
        <dbReference type="Proteomes" id="UP000275281"/>
    </source>
</evidence>
<feature type="signal peptide" evidence="3">
    <location>
        <begin position="1"/>
        <end position="26"/>
    </location>
</feature>
<protein>
    <submittedName>
        <fullName evidence="5">Alpha-amlyase</fullName>
    </submittedName>
</protein>
<dbReference type="CDD" id="cd11340">
    <property type="entry name" value="AmyAc_bac_CMD_like_3"/>
    <property type="match status" value="1"/>
</dbReference>
<dbReference type="OrthoDB" id="9805159at2"/>
<dbReference type="InterPro" id="IPR014756">
    <property type="entry name" value="Ig_E-set"/>
</dbReference>
<evidence type="ECO:0000256" key="2">
    <source>
        <dbReference type="ARBA" id="ARBA00023295"/>
    </source>
</evidence>
<dbReference type="PANTHER" id="PTHR10357">
    <property type="entry name" value="ALPHA-AMYLASE FAMILY MEMBER"/>
    <property type="match status" value="1"/>
</dbReference>
<comment type="caution">
    <text evidence="5">The sequence shown here is derived from an EMBL/GenBank/DDBJ whole genome shotgun (WGS) entry which is preliminary data.</text>
</comment>
<feature type="domain" description="Glycosyl hydrolase family 13 catalytic" evidence="4">
    <location>
        <begin position="132"/>
        <end position="529"/>
    </location>
</feature>
<reference evidence="5 6" key="1">
    <citation type="submission" date="2018-11" db="EMBL/GenBank/DDBJ databases">
        <authorList>
            <person name="Ye M.-Q."/>
            <person name="Du Z.-J."/>
        </authorList>
    </citation>
    <scope>NUCLEOTIDE SEQUENCE [LARGE SCALE GENOMIC DNA]</scope>
    <source>
        <strain evidence="5 6">U0105</strain>
    </source>
</reference>
<dbReference type="InterPro" id="IPR013780">
    <property type="entry name" value="Glyco_hydro_b"/>
</dbReference>
<dbReference type="InterPro" id="IPR019492">
    <property type="entry name" value="Cyclo-malto-dextrinase_C"/>
</dbReference>
<evidence type="ECO:0000313" key="5">
    <source>
        <dbReference type="EMBL" id="RPJ67568.1"/>
    </source>
</evidence>
<organism evidence="5 6">
    <name type="scientific">Alteromonas sediminis</name>
    <dbReference type="NCBI Taxonomy" id="2259342"/>
    <lineage>
        <taxon>Bacteria</taxon>
        <taxon>Pseudomonadati</taxon>
        <taxon>Pseudomonadota</taxon>
        <taxon>Gammaproteobacteria</taxon>
        <taxon>Alteromonadales</taxon>
        <taxon>Alteromonadaceae</taxon>
        <taxon>Alteromonas/Salinimonas group</taxon>
        <taxon>Alteromonas</taxon>
    </lineage>
</organism>
<keyword evidence="1" id="KW-0378">Hydrolase</keyword>
<evidence type="ECO:0000259" key="4">
    <source>
        <dbReference type="SMART" id="SM00642"/>
    </source>
</evidence>
<keyword evidence="3" id="KW-0732">Signal</keyword>
<dbReference type="Pfam" id="PF09087">
    <property type="entry name" value="Cyc-maltodext_N"/>
    <property type="match status" value="1"/>
</dbReference>
<dbReference type="Gene3D" id="2.60.40.1180">
    <property type="entry name" value="Golgi alpha-mannosidase II"/>
    <property type="match status" value="1"/>
</dbReference>
<dbReference type="InterPro" id="IPR017853">
    <property type="entry name" value="GH"/>
</dbReference>
<dbReference type="Gene3D" id="3.20.20.80">
    <property type="entry name" value="Glycosidases"/>
    <property type="match status" value="1"/>
</dbReference>
<accession>A0A3N5ZCE6</accession>
<dbReference type="Pfam" id="PF00128">
    <property type="entry name" value="Alpha-amylase"/>
    <property type="match status" value="1"/>
</dbReference>
<dbReference type="Gene3D" id="2.60.40.10">
    <property type="entry name" value="Immunoglobulins"/>
    <property type="match status" value="1"/>
</dbReference>
<dbReference type="InterPro" id="IPR006047">
    <property type="entry name" value="GH13_cat_dom"/>
</dbReference>
<keyword evidence="6" id="KW-1185">Reference proteome</keyword>
<dbReference type="AlphaFoldDB" id="A0A3N5ZCE6"/>
<dbReference type="SUPFAM" id="SSF81296">
    <property type="entry name" value="E set domains"/>
    <property type="match status" value="1"/>
</dbReference>
<dbReference type="PROSITE" id="PS51257">
    <property type="entry name" value="PROKAR_LIPOPROTEIN"/>
    <property type="match status" value="1"/>
</dbReference>
<sequence>MNKVSMRGQFIVCSLLLVLCSCATSAVEVSPPSWWQGMKDHHLQLMVRHPNISDYSIETDFYGVSIVDSASPGGDNYLMVDLELSEQMKPGEATFTLTGPEGDSLSFTYTFAQRAAGSAQRAGFDASDVIYLITPDRFANGDPKNDTVSGYKEQPNTAYKGGRHGGDIAGIMANLDYLSEMGFTQIWTMPLLENAMPQYSYHGYSTTDYFKIDPRFGSNEEYRLLSDKARDKGIGIIKDVVLNHIGSEHIWMKDRPSEDWVNHNFEFVPTSHRREALHDPHGVEADAKAHSEGWFVPTMPDLNQRNPYVAQYLIQHAIWWIEFANLSGLRVDTYSYADKQFLSQWTKRIMTEYPNLNIVGEEWSVNPMITAYWQKGSLRHDNYQTDLPSVMDFPLQVALVNSIKNPERWDVGLRQLYDILAADFVYGDPYDLVIFGDNHDMSRITTQLDDDYDKWNIAMTILLTTRGIPQIFYGTEIMMHHPGTDDHGFIRADFPGGFSDKTVNAFTGQGLTDKQKKAQARLKLLLNKRKASQAITNGRFIHYSPHEGTYVYFRHMAQSEPEVMVVVNKNTETTTLDLTRFTRHLFHAKSMVRWKDDAELPVGQSLTLPAMSATVYTLHSK</sequence>